<evidence type="ECO:0000256" key="2">
    <source>
        <dbReference type="ARBA" id="ARBA00022692"/>
    </source>
</evidence>
<dbReference type="PANTHER" id="PTHR48021:SF89">
    <property type="entry name" value="FI02132P-RELATED"/>
    <property type="match status" value="1"/>
</dbReference>
<dbReference type="GO" id="GO:0016020">
    <property type="term" value="C:membrane"/>
    <property type="evidence" value="ECO:0007669"/>
    <property type="project" value="UniProtKB-SubCell"/>
</dbReference>
<name>A0A232F7E4_9HYME</name>
<feature type="transmembrane region" description="Helical" evidence="5">
    <location>
        <begin position="74"/>
        <end position="98"/>
    </location>
</feature>
<evidence type="ECO:0000313" key="7">
    <source>
        <dbReference type="Proteomes" id="UP000215335"/>
    </source>
</evidence>
<accession>A0A232F7E4</accession>
<dbReference type="InterPro" id="IPR005828">
    <property type="entry name" value="MFS_sugar_transport-like"/>
</dbReference>
<dbReference type="Pfam" id="PF00083">
    <property type="entry name" value="Sugar_tr"/>
    <property type="match status" value="1"/>
</dbReference>
<dbReference type="GO" id="GO:0022857">
    <property type="term" value="F:transmembrane transporter activity"/>
    <property type="evidence" value="ECO:0007669"/>
    <property type="project" value="InterPro"/>
</dbReference>
<reference evidence="6 7" key="1">
    <citation type="journal article" date="2017" name="Curr. Biol.">
        <title>The Evolution of Venom by Co-option of Single-Copy Genes.</title>
        <authorList>
            <person name="Martinson E.O."/>
            <person name="Mrinalini"/>
            <person name="Kelkar Y.D."/>
            <person name="Chang C.H."/>
            <person name="Werren J.H."/>
        </authorList>
    </citation>
    <scope>NUCLEOTIDE SEQUENCE [LARGE SCALE GENOMIC DNA]</scope>
    <source>
        <strain evidence="6 7">Alberta</strain>
        <tissue evidence="6">Whole body</tissue>
    </source>
</reference>
<comment type="caution">
    <text evidence="6">The sequence shown here is derived from an EMBL/GenBank/DDBJ whole genome shotgun (WGS) entry which is preliminary data.</text>
</comment>
<evidence type="ECO:0008006" key="8">
    <source>
        <dbReference type="Google" id="ProtNLM"/>
    </source>
</evidence>
<feature type="transmembrane region" description="Helical" evidence="5">
    <location>
        <begin position="12"/>
        <end position="31"/>
    </location>
</feature>
<comment type="subcellular location">
    <subcellularLocation>
        <location evidence="1">Membrane</location>
    </subcellularLocation>
</comment>
<keyword evidence="7" id="KW-1185">Reference proteome</keyword>
<evidence type="ECO:0000256" key="5">
    <source>
        <dbReference type="SAM" id="Phobius"/>
    </source>
</evidence>
<feature type="transmembrane region" description="Helical" evidence="5">
    <location>
        <begin position="110"/>
        <end position="126"/>
    </location>
</feature>
<dbReference type="EMBL" id="NNAY01000730">
    <property type="protein sequence ID" value="OXU26774.1"/>
    <property type="molecule type" value="Genomic_DNA"/>
</dbReference>
<gene>
    <name evidence="6" type="ORF">TSAR_000560</name>
</gene>
<dbReference type="PANTHER" id="PTHR48021">
    <property type="match status" value="1"/>
</dbReference>
<keyword evidence="2 5" id="KW-0812">Transmembrane</keyword>
<dbReference type="Proteomes" id="UP000215335">
    <property type="component" value="Unassembled WGS sequence"/>
</dbReference>
<feature type="transmembrane region" description="Helical" evidence="5">
    <location>
        <begin position="43"/>
        <end position="62"/>
    </location>
</feature>
<evidence type="ECO:0000256" key="4">
    <source>
        <dbReference type="ARBA" id="ARBA00023136"/>
    </source>
</evidence>
<dbReference type="STRING" id="543379.A0A232F7E4"/>
<sequence>MTNDAGLAIDGYFGAILIGVTRLFGTIVITSISKKFGRPIPSIASGIGMATSMLTLSMYLFLKSENIVIQDSGIIPAVCIMMYIFMSTIGFLTIPFAMIGEIYTISVKDILSGITTCLAYIINFITVKMYPYMILIMDQQGIFLFYAVASFIGTLKNRTDSDNTELNKEITTPLSSRFNNK</sequence>
<dbReference type="InterPro" id="IPR036259">
    <property type="entry name" value="MFS_trans_sf"/>
</dbReference>
<evidence type="ECO:0000256" key="3">
    <source>
        <dbReference type="ARBA" id="ARBA00022989"/>
    </source>
</evidence>
<evidence type="ECO:0000313" key="6">
    <source>
        <dbReference type="EMBL" id="OXU26774.1"/>
    </source>
</evidence>
<evidence type="ECO:0000256" key="1">
    <source>
        <dbReference type="ARBA" id="ARBA00004370"/>
    </source>
</evidence>
<protein>
    <recommendedName>
        <fullName evidence="8">Major facilitator superfamily (MFS) profile domain-containing protein</fullName>
    </recommendedName>
</protein>
<dbReference type="SUPFAM" id="SSF103473">
    <property type="entry name" value="MFS general substrate transporter"/>
    <property type="match status" value="1"/>
</dbReference>
<dbReference type="InterPro" id="IPR050549">
    <property type="entry name" value="MFS_Trehalose_Transporter"/>
</dbReference>
<organism evidence="6 7">
    <name type="scientific">Trichomalopsis sarcophagae</name>
    <dbReference type="NCBI Taxonomy" id="543379"/>
    <lineage>
        <taxon>Eukaryota</taxon>
        <taxon>Metazoa</taxon>
        <taxon>Ecdysozoa</taxon>
        <taxon>Arthropoda</taxon>
        <taxon>Hexapoda</taxon>
        <taxon>Insecta</taxon>
        <taxon>Pterygota</taxon>
        <taxon>Neoptera</taxon>
        <taxon>Endopterygota</taxon>
        <taxon>Hymenoptera</taxon>
        <taxon>Apocrita</taxon>
        <taxon>Proctotrupomorpha</taxon>
        <taxon>Chalcidoidea</taxon>
        <taxon>Pteromalidae</taxon>
        <taxon>Pteromalinae</taxon>
        <taxon>Trichomalopsis</taxon>
    </lineage>
</organism>
<keyword evidence="3 5" id="KW-1133">Transmembrane helix</keyword>
<keyword evidence="4 5" id="KW-0472">Membrane</keyword>
<dbReference type="OrthoDB" id="6612291at2759"/>
<proteinExistence type="predicted"/>
<dbReference type="AlphaFoldDB" id="A0A232F7E4"/>
<dbReference type="Gene3D" id="1.20.1250.20">
    <property type="entry name" value="MFS general substrate transporter like domains"/>
    <property type="match status" value="1"/>
</dbReference>